<dbReference type="PANTHER" id="PTHR38031">
    <property type="entry name" value="SULFUR CARRIER PROTEIN SLR0821-RELATED"/>
    <property type="match status" value="1"/>
</dbReference>
<evidence type="ECO:0008006" key="3">
    <source>
        <dbReference type="Google" id="ProtNLM"/>
    </source>
</evidence>
<dbReference type="InterPro" id="IPR052045">
    <property type="entry name" value="Sulfur_Carrier/Prot_Modifier"/>
</dbReference>
<dbReference type="InterPro" id="IPR012675">
    <property type="entry name" value="Beta-grasp_dom_sf"/>
</dbReference>
<dbReference type="Proteomes" id="UP000177876">
    <property type="component" value="Unassembled WGS sequence"/>
</dbReference>
<accession>A0A1F2WUT2</accession>
<proteinExistence type="predicted"/>
<dbReference type="PANTHER" id="PTHR38031:SF1">
    <property type="entry name" value="SULFUR CARRIER PROTEIN CYSO"/>
    <property type="match status" value="1"/>
</dbReference>
<dbReference type="InterPro" id="IPR010038">
    <property type="entry name" value="MoaD_arc-typ"/>
</dbReference>
<dbReference type="Gene3D" id="3.10.20.30">
    <property type="match status" value="1"/>
</dbReference>
<dbReference type="InterPro" id="IPR003749">
    <property type="entry name" value="ThiS/MoaD-like"/>
</dbReference>
<gene>
    <name evidence="1" type="ORF">A2Y75_06280</name>
</gene>
<name>A0A1F2WUT2_9ACTN</name>
<organism evidence="1 2">
    <name type="scientific">Candidatus Solincola sediminis</name>
    <dbReference type="NCBI Taxonomy" id="1797199"/>
    <lineage>
        <taxon>Bacteria</taxon>
        <taxon>Bacillati</taxon>
        <taxon>Actinomycetota</taxon>
        <taxon>Candidatus Geothermincolia</taxon>
        <taxon>Candidatus Geothermincolales</taxon>
        <taxon>Candidatus Geothermincolaceae</taxon>
        <taxon>Candidatus Solincola</taxon>
    </lineage>
</organism>
<reference evidence="1 2" key="1">
    <citation type="journal article" date="2016" name="Nat. Commun.">
        <title>Thousands of microbial genomes shed light on interconnected biogeochemical processes in an aquifer system.</title>
        <authorList>
            <person name="Anantharaman K."/>
            <person name="Brown C.T."/>
            <person name="Hug L.A."/>
            <person name="Sharon I."/>
            <person name="Castelle C.J."/>
            <person name="Probst A.J."/>
            <person name="Thomas B.C."/>
            <person name="Singh A."/>
            <person name="Wilkins M.J."/>
            <person name="Karaoz U."/>
            <person name="Brodie E.L."/>
            <person name="Williams K.H."/>
            <person name="Hubbard S.S."/>
            <person name="Banfield J.F."/>
        </authorList>
    </citation>
    <scope>NUCLEOTIDE SEQUENCE [LARGE SCALE GENOMIC DNA]</scope>
</reference>
<dbReference type="EMBL" id="MELK01000002">
    <property type="protein sequence ID" value="OFW60500.1"/>
    <property type="molecule type" value="Genomic_DNA"/>
</dbReference>
<evidence type="ECO:0000313" key="1">
    <source>
        <dbReference type="EMBL" id="OFW60500.1"/>
    </source>
</evidence>
<dbReference type="SUPFAM" id="SSF54285">
    <property type="entry name" value="MoaD/ThiS"/>
    <property type="match status" value="1"/>
</dbReference>
<dbReference type="Pfam" id="PF02597">
    <property type="entry name" value="ThiS"/>
    <property type="match status" value="1"/>
</dbReference>
<dbReference type="AlphaFoldDB" id="A0A1F2WUT2"/>
<dbReference type="STRING" id="1797197.A2Y75_06280"/>
<comment type="caution">
    <text evidence="1">The sequence shown here is derived from an EMBL/GenBank/DDBJ whole genome shotgun (WGS) entry which is preliminary data.</text>
</comment>
<sequence length="86" mass="9239">MGAILVTVKFFATLRKATGVKSYESSAASVGAVLKEIEKGYGEDAHRHMKNCNILVNGRNIGYLKGKRTRLNDGDEVSIFPPLAGG</sequence>
<dbReference type="NCBIfam" id="TIGR01687">
    <property type="entry name" value="moaD_arch"/>
    <property type="match status" value="1"/>
</dbReference>
<evidence type="ECO:0000313" key="2">
    <source>
        <dbReference type="Proteomes" id="UP000177876"/>
    </source>
</evidence>
<dbReference type="InterPro" id="IPR016155">
    <property type="entry name" value="Mopterin_synth/thiamin_S_b"/>
</dbReference>
<protein>
    <recommendedName>
        <fullName evidence="3">Molybdopterin synthase sulfur carrier subunit</fullName>
    </recommendedName>
</protein>